<reference evidence="3" key="1">
    <citation type="submission" date="2015-09" db="EMBL/GenBank/DDBJ databases">
        <authorList>
            <consortium name="Pathogen Informatics"/>
        </authorList>
    </citation>
    <scope>NUCLEOTIDE SEQUENCE [LARGE SCALE GENOMIC DNA]</scope>
    <source>
        <strain evidence="3">Lake Konstanz</strain>
    </source>
</reference>
<keyword evidence="1 2" id="KW-0812">Transmembrane</keyword>
<dbReference type="AlphaFoldDB" id="A0A0S4JE70"/>
<evidence type="ECO:0000256" key="1">
    <source>
        <dbReference type="SAM" id="Phobius"/>
    </source>
</evidence>
<feature type="transmembrane region" description="Helical" evidence="1">
    <location>
        <begin position="67"/>
        <end position="92"/>
    </location>
</feature>
<gene>
    <name evidence="2" type="ORF">BSAL_10275</name>
</gene>
<organism evidence="2 3">
    <name type="scientific">Bodo saltans</name>
    <name type="common">Flagellated protozoan</name>
    <dbReference type="NCBI Taxonomy" id="75058"/>
    <lineage>
        <taxon>Eukaryota</taxon>
        <taxon>Discoba</taxon>
        <taxon>Euglenozoa</taxon>
        <taxon>Kinetoplastea</taxon>
        <taxon>Metakinetoplastina</taxon>
        <taxon>Eubodonida</taxon>
        <taxon>Bodonidae</taxon>
        <taxon>Bodo</taxon>
    </lineage>
</organism>
<name>A0A0S4JE70_BODSA</name>
<keyword evidence="1" id="KW-0472">Membrane</keyword>
<evidence type="ECO:0000313" key="2">
    <source>
        <dbReference type="EMBL" id="CUG87468.1"/>
    </source>
</evidence>
<sequence length="108" mass="11545">MMVTKPVAVESAQKISGTTRIRTRSTAIVTLVRKIGSKKNCVLQKLMDSSNSPHTNSTALIIKETTVVASVVVTVVAAAAVVVITVATTMLVDNNVGESLFRHQSMKY</sequence>
<evidence type="ECO:0000313" key="3">
    <source>
        <dbReference type="Proteomes" id="UP000051952"/>
    </source>
</evidence>
<dbReference type="VEuPathDB" id="TriTrypDB:BSAL_10275"/>
<dbReference type="EMBL" id="CYKH01001528">
    <property type="protein sequence ID" value="CUG87468.1"/>
    <property type="molecule type" value="Genomic_DNA"/>
</dbReference>
<protein>
    <submittedName>
        <fullName evidence="2">Transmembrane protein, putative</fullName>
    </submittedName>
</protein>
<proteinExistence type="predicted"/>
<keyword evidence="3" id="KW-1185">Reference proteome</keyword>
<keyword evidence="1" id="KW-1133">Transmembrane helix</keyword>
<accession>A0A0S4JE70</accession>
<dbReference type="Proteomes" id="UP000051952">
    <property type="component" value="Unassembled WGS sequence"/>
</dbReference>